<evidence type="ECO:0000313" key="1">
    <source>
        <dbReference type="EMBL" id="QSV45007.1"/>
    </source>
</evidence>
<sequence length="81" mass="9855">MKPATFIETDNPFEVAWLAARGFSYEMEKIGLRFTFMFPASPELEQARKEFEEDEPFQRYVRCRKELGRKMWRKGRERNNE</sequence>
<evidence type="ECO:0000313" key="2">
    <source>
        <dbReference type="Proteomes" id="UP000663651"/>
    </source>
</evidence>
<keyword evidence="2" id="KW-1185">Reference proteome</keyword>
<protein>
    <submittedName>
        <fullName evidence="1">Uncharacterized protein</fullName>
    </submittedName>
</protein>
<proteinExistence type="predicted"/>
<accession>A0ABX7Q0U3</accession>
<name>A0ABX7Q0U3_9BACT</name>
<dbReference type="EMBL" id="CP071382">
    <property type="protein sequence ID" value="QSV45007.1"/>
    <property type="molecule type" value="Genomic_DNA"/>
</dbReference>
<dbReference type="Proteomes" id="UP000663651">
    <property type="component" value="Chromosome"/>
</dbReference>
<gene>
    <name evidence="1" type="ORF">JZM60_12725</name>
</gene>
<organism evidence="1 2">
    <name type="scientific">Geobacter benzoatilyticus</name>
    <dbReference type="NCBI Taxonomy" id="2815309"/>
    <lineage>
        <taxon>Bacteria</taxon>
        <taxon>Pseudomonadati</taxon>
        <taxon>Thermodesulfobacteriota</taxon>
        <taxon>Desulfuromonadia</taxon>
        <taxon>Geobacterales</taxon>
        <taxon>Geobacteraceae</taxon>
        <taxon>Geobacter</taxon>
    </lineage>
</organism>
<reference evidence="1 2" key="1">
    <citation type="submission" date="2021-03" db="EMBL/GenBank/DDBJ databases">
        <title>Geobacter metallireducens gen. nov. sp. nov., a microorganism capable of coupling the complete oxidation of organic compounds to the reduction of iron and other metals.</title>
        <authorList>
            <person name="Li Y."/>
        </authorList>
    </citation>
    <scope>NUCLEOTIDE SEQUENCE [LARGE SCALE GENOMIC DNA]</scope>
    <source>
        <strain evidence="1 2">Jerry-YX</strain>
    </source>
</reference>
<dbReference type="RefSeq" id="WP_207162813.1">
    <property type="nucleotide sequence ID" value="NZ_CP071382.1"/>
</dbReference>